<dbReference type="RefSeq" id="WP_138948472.1">
    <property type="nucleotide sequence ID" value="NZ_CP040749.1"/>
</dbReference>
<keyword evidence="3 4" id="KW-0408">Iron</keyword>
<reference evidence="7 8" key="1">
    <citation type="submission" date="2019-05" db="EMBL/GenBank/DDBJ databases">
        <title>Algicella ahnfeltiae gen. nov., sp. nov., a novel marine bacterium of the family Flavobacteriaceae isolated from a red alga.</title>
        <authorList>
            <person name="Nedashkovskaya O.I."/>
            <person name="Kukhlevskiy A.D."/>
            <person name="Kim S.-G."/>
            <person name="Zhukova N.V."/>
            <person name="Mikhailov V.V."/>
        </authorList>
    </citation>
    <scope>NUCLEOTIDE SEQUENCE [LARGE SCALE GENOMIC DNA]</scope>
    <source>
        <strain evidence="7 8">10Alg115</strain>
    </source>
</reference>
<evidence type="ECO:0000313" key="8">
    <source>
        <dbReference type="Proteomes" id="UP000306229"/>
    </source>
</evidence>
<dbReference type="PANTHER" id="PTHR40394">
    <property type="entry name" value="LIPOPROTEIN-RELATED"/>
    <property type="match status" value="1"/>
</dbReference>
<dbReference type="PROSITE" id="PS51007">
    <property type="entry name" value="CYTC"/>
    <property type="match status" value="1"/>
</dbReference>
<keyword evidence="2 4" id="KW-0479">Metal-binding</keyword>
<dbReference type="OrthoDB" id="9796771at2"/>
<dbReference type="GO" id="GO:0009055">
    <property type="term" value="F:electron transfer activity"/>
    <property type="evidence" value="ECO:0007669"/>
    <property type="project" value="InterPro"/>
</dbReference>
<evidence type="ECO:0000256" key="2">
    <source>
        <dbReference type="ARBA" id="ARBA00022723"/>
    </source>
</evidence>
<dbReference type="InterPro" id="IPR036909">
    <property type="entry name" value="Cyt_c-like_dom_sf"/>
</dbReference>
<keyword evidence="5" id="KW-0732">Signal</keyword>
<proteinExistence type="predicted"/>
<dbReference type="PROSITE" id="PS51257">
    <property type="entry name" value="PROKAR_LIPOPROTEIN"/>
    <property type="match status" value="1"/>
</dbReference>
<keyword evidence="1 4" id="KW-0349">Heme</keyword>
<feature type="chain" id="PRO_5023113483" evidence="5">
    <location>
        <begin position="22"/>
        <end position="197"/>
    </location>
</feature>
<gene>
    <name evidence="7" type="ORF">FF125_03475</name>
</gene>
<evidence type="ECO:0000256" key="5">
    <source>
        <dbReference type="SAM" id="SignalP"/>
    </source>
</evidence>
<name>A0A5B7TLG2_9FLAO</name>
<dbReference type="InterPro" id="IPR009056">
    <property type="entry name" value="Cyt_c-like_dom"/>
</dbReference>
<evidence type="ECO:0000313" key="7">
    <source>
        <dbReference type="EMBL" id="QCX37539.1"/>
    </source>
</evidence>
<organism evidence="7 8">
    <name type="scientific">Aureibaculum algae</name>
    <dbReference type="NCBI Taxonomy" id="2584122"/>
    <lineage>
        <taxon>Bacteria</taxon>
        <taxon>Pseudomonadati</taxon>
        <taxon>Bacteroidota</taxon>
        <taxon>Flavobacteriia</taxon>
        <taxon>Flavobacteriales</taxon>
        <taxon>Flavobacteriaceae</taxon>
        <taxon>Aureibaculum</taxon>
    </lineage>
</organism>
<dbReference type="Gene3D" id="1.10.760.10">
    <property type="entry name" value="Cytochrome c-like domain"/>
    <property type="match status" value="1"/>
</dbReference>
<keyword evidence="8" id="KW-1185">Reference proteome</keyword>
<dbReference type="KEGG" id="fbe:FF125_03475"/>
<feature type="signal peptide" evidence="5">
    <location>
        <begin position="1"/>
        <end position="21"/>
    </location>
</feature>
<dbReference type="AlphaFoldDB" id="A0A5B7TLG2"/>
<accession>A0A5B7TLG2</accession>
<evidence type="ECO:0000256" key="3">
    <source>
        <dbReference type="ARBA" id="ARBA00023004"/>
    </source>
</evidence>
<dbReference type="GO" id="GO:0020037">
    <property type="term" value="F:heme binding"/>
    <property type="evidence" value="ECO:0007669"/>
    <property type="project" value="InterPro"/>
</dbReference>
<dbReference type="Proteomes" id="UP000306229">
    <property type="component" value="Chromosome"/>
</dbReference>
<dbReference type="GO" id="GO:0046872">
    <property type="term" value="F:metal ion binding"/>
    <property type="evidence" value="ECO:0007669"/>
    <property type="project" value="UniProtKB-KW"/>
</dbReference>
<dbReference type="EMBL" id="CP040749">
    <property type="protein sequence ID" value="QCX37539.1"/>
    <property type="molecule type" value="Genomic_DNA"/>
</dbReference>
<evidence type="ECO:0000259" key="6">
    <source>
        <dbReference type="PROSITE" id="PS51007"/>
    </source>
</evidence>
<dbReference type="Pfam" id="PF13442">
    <property type="entry name" value="Cytochrome_CBB3"/>
    <property type="match status" value="1"/>
</dbReference>
<evidence type="ECO:0000256" key="1">
    <source>
        <dbReference type="ARBA" id="ARBA00022617"/>
    </source>
</evidence>
<evidence type="ECO:0000256" key="4">
    <source>
        <dbReference type="PROSITE-ProRule" id="PRU00433"/>
    </source>
</evidence>
<protein>
    <submittedName>
        <fullName evidence="7">Cytochrome c</fullName>
    </submittedName>
</protein>
<sequence length="197" mass="22192">MKSFIKYTSIVTLLVLMVSCAGDSKRSRQVQYMGDTDMYNAVSYETYSTNPVFKNGISAQLPVDGTIARGKSTYDVPNSEIGYQYAKDSVRSPLWEKASTDSIARISENNMKQGKYLYGIYCASCHGTKGDGQGVLVQNEKFLGVPNYKDREVTEGSIYHVLMYGRNLMGSHSSQLNEKERWQVTAYVEQLRKDLLK</sequence>
<feature type="domain" description="Cytochrome c" evidence="6">
    <location>
        <begin position="109"/>
        <end position="192"/>
    </location>
</feature>
<dbReference type="PANTHER" id="PTHR40394:SF2">
    <property type="entry name" value="QUINOL:CYTOCHROME C OXIDOREDUCTASE MEMBRANE PROTEIN"/>
    <property type="match status" value="1"/>
</dbReference>
<dbReference type="SUPFAM" id="SSF46626">
    <property type="entry name" value="Cytochrome c"/>
    <property type="match status" value="1"/>
</dbReference>